<dbReference type="CDD" id="cd23763">
    <property type="entry name" value="ASKHA_ATPase_ROK"/>
    <property type="match status" value="1"/>
</dbReference>
<evidence type="ECO:0000259" key="3">
    <source>
        <dbReference type="Pfam" id="PF22725"/>
    </source>
</evidence>
<dbReference type="InterPro" id="IPR055170">
    <property type="entry name" value="GFO_IDH_MocA-like_dom"/>
</dbReference>
<evidence type="ECO:0000313" key="5">
    <source>
        <dbReference type="Proteomes" id="UP000280935"/>
    </source>
</evidence>
<dbReference type="InterPro" id="IPR051317">
    <property type="entry name" value="Gfo/Idh/MocA_oxidoreduct"/>
</dbReference>
<dbReference type="InterPro" id="IPR036390">
    <property type="entry name" value="WH_DNA-bd_sf"/>
</dbReference>
<dbReference type="Pfam" id="PF22725">
    <property type="entry name" value="GFO_IDH_MocA_C3"/>
    <property type="match status" value="1"/>
</dbReference>
<dbReference type="InterPro" id="IPR043129">
    <property type="entry name" value="ATPase_NBD"/>
</dbReference>
<evidence type="ECO:0000259" key="2">
    <source>
        <dbReference type="Pfam" id="PF01408"/>
    </source>
</evidence>
<comment type="similarity">
    <text evidence="1">Belongs to the ROK (NagC/XylR) family.</text>
</comment>
<dbReference type="Pfam" id="PF01408">
    <property type="entry name" value="GFO_IDH_MocA"/>
    <property type="match status" value="1"/>
</dbReference>
<dbReference type="SUPFAM" id="SSF55347">
    <property type="entry name" value="Glyceraldehyde-3-phosphate dehydrogenase-like, C-terminal domain"/>
    <property type="match status" value="1"/>
</dbReference>
<dbReference type="EMBL" id="RQYT01000051">
    <property type="protein sequence ID" value="RRD48156.1"/>
    <property type="molecule type" value="Genomic_DNA"/>
</dbReference>
<dbReference type="InterPro" id="IPR000683">
    <property type="entry name" value="Gfo/Idh/MocA-like_OxRdtase_N"/>
</dbReference>
<dbReference type="Gene3D" id="3.40.50.720">
    <property type="entry name" value="NAD(P)-binding Rossmann-like Domain"/>
    <property type="match status" value="1"/>
</dbReference>
<dbReference type="Proteomes" id="UP000280935">
    <property type="component" value="Unassembled WGS sequence"/>
</dbReference>
<dbReference type="SUPFAM" id="SSF51735">
    <property type="entry name" value="NAD(P)-binding Rossmann-fold domains"/>
    <property type="match status" value="1"/>
</dbReference>
<dbReference type="InterPro" id="IPR036291">
    <property type="entry name" value="NAD(P)-bd_dom_sf"/>
</dbReference>
<dbReference type="Pfam" id="PF13412">
    <property type="entry name" value="HTH_24"/>
    <property type="match status" value="1"/>
</dbReference>
<dbReference type="PANTHER" id="PTHR43708:SF8">
    <property type="entry name" value="OXIDOREDUCTASE"/>
    <property type="match status" value="1"/>
</dbReference>
<accession>A0A3P1WQC9</accession>
<dbReference type="SUPFAM" id="SSF46785">
    <property type="entry name" value="Winged helix' DNA-binding domain"/>
    <property type="match status" value="1"/>
</dbReference>
<dbReference type="InterPro" id="IPR011991">
    <property type="entry name" value="ArsR-like_HTH"/>
</dbReference>
<dbReference type="OrthoDB" id="103047at2"/>
<dbReference type="Gene3D" id="3.30.360.10">
    <property type="entry name" value="Dihydrodipicolinate Reductase, domain 2"/>
    <property type="match status" value="1"/>
</dbReference>
<dbReference type="PANTHER" id="PTHR43708">
    <property type="entry name" value="CONSERVED EXPRESSED OXIDOREDUCTASE (EUROFUNG)"/>
    <property type="match status" value="1"/>
</dbReference>
<dbReference type="InterPro" id="IPR000600">
    <property type="entry name" value="ROK"/>
</dbReference>
<dbReference type="Gene3D" id="3.30.420.40">
    <property type="match status" value="2"/>
</dbReference>
<evidence type="ECO:0000313" key="4">
    <source>
        <dbReference type="EMBL" id="RRD48156.1"/>
    </source>
</evidence>
<protein>
    <submittedName>
        <fullName evidence="4">ROK family protein</fullName>
    </submittedName>
</protein>
<sequence length="776" mass="84573">MGDDATSASRASRTRRLLHALRERGRATLAQLAKDAGVSRPTASLIVADLEAEGLIAQSATSSGGGRPAALYSFAPGHGFVIALDIQRDDVAIAAASMAGVVLHATVLPLLERGREERLAELCEAIRELVETLAPEHGRAIGGFASVTGIIDGDGSILRSYSVPQWHGLPLAEALTEHTGIPFHAANDINSAAYGEFSTRVTQGRLQLMDTMLHIQVFAGFRTGLILGGDIHQGHHWHAGEINDSLDGELRARPDAENDHTHWALRAAATIATVSSAIDPTLVVISTTGLANEESATQMWAHLTTMRLPTAPRLDMESGELGGAASTVGALSLALRDAEAHFLHARTRYPVTVTGLERILEAHQAYATRRLAETHRHAVVVSEPLRIGVVGLGVRSQLARHVESERNRAVLVGACDPDPLAATRVEQLLGKAPEDCPVLTSVRELIERGIGAAFITSPDDTHEAAAVELLEAGIPIYLEKPIATTIDGSTRILTTARESGTRMYVGHNMRHMSFVRQLRDLIRDGAIGEVQTIWCRHFVGHGGDFYFKDWHADRRRSHGLLLQKAAHDIDVMHWLADSEATEIVGMGDLMIYGANRSRTGQGGALMPEWFSLENWPPSSLTGLNPVIDVEDLSMFMMRMRSGVLASYQQCHFSPDYWRNYTVIGSRGRLENFGDGDGGVIRLWNRRGYYDPEGDEQFPIRGDRDGHDDADALTVAEFLRFIRTGAPTDTSPVSAWAAVVAGIQATESLRDGSTPRRVPSLPTDLREYFLRNQEEWV</sequence>
<dbReference type="SUPFAM" id="SSF53067">
    <property type="entry name" value="Actin-like ATPase domain"/>
    <property type="match status" value="2"/>
</dbReference>
<reference evidence="4 5" key="1">
    <citation type="submission" date="2018-11" db="EMBL/GenBank/DDBJ databases">
        <title>Genomes From Bacteria Associated with the Canine Oral Cavity: a Test Case for Automated Genome-Based Taxonomic Assignment.</title>
        <authorList>
            <person name="Coil D.A."/>
            <person name="Jospin G."/>
            <person name="Darling A.E."/>
            <person name="Wallis C."/>
            <person name="Davis I.J."/>
            <person name="Harris S."/>
            <person name="Eisen J.A."/>
            <person name="Holcombe L.J."/>
            <person name="O'Flynn C."/>
        </authorList>
    </citation>
    <scope>NUCLEOTIDE SEQUENCE [LARGE SCALE GENOMIC DNA]</scope>
    <source>
        <strain evidence="4 5">OH2822_COT-296</strain>
    </source>
</reference>
<gene>
    <name evidence="4" type="ORF">EII35_14085</name>
</gene>
<dbReference type="CDD" id="cd00090">
    <property type="entry name" value="HTH_ARSR"/>
    <property type="match status" value="1"/>
</dbReference>
<dbReference type="GO" id="GO:0000166">
    <property type="term" value="F:nucleotide binding"/>
    <property type="evidence" value="ECO:0007669"/>
    <property type="project" value="InterPro"/>
</dbReference>
<dbReference type="Pfam" id="PF00480">
    <property type="entry name" value="ROK"/>
    <property type="match status" value="1"/>
</dbReference>
<dbReference type="InterPro" id="IPR036388">
    <property type="entry name" value="WH-like_DNA-bd_sf"/>
</dbReference>
<proteinExistence type="inferred from homology"/>
<dbReference type="RefSeq" id="WP_125229098.1">
    <property type="nucleotide sequence ID" value="NZ_RQYT01000051.1"/>
</dbReference>
<dbReference type="AlphaFoldDB" id="A0A3P1WQC9"/>
<name>A0A3P1WQC9_9ACTN</name>
<evidence type="ECO:0000256" key="1">
    <source>
        <dbReference type="ARBA" id="ARBA00006479"/>
    </source>
</evidence>
<feature type="domain" description="GFO/IDH/MocA-like oxidoreductase" evidence="3">
    <location>
        <begin position="515"/>
        <end position="670"/>
    </location>
</feature>
<comment type="caution">
    <text evidence="4">The sequence shown here is derived from an EMBL/GenBank/DDBJ whole genome shotgun (WGS) entry which is preliminary data.</text>
</comment>
<dbReference type="Gene3D" id="1.10.10.10">
    <property type="entry name" value="Winged helix-like DNA-binding domain superfamily/Winged helix DNA-binding domain"/>
    <property type="match status" value="1"/>
</dbReference>
<feature type="domain" description="Gfo/Idh/MocA-like oxidoreductase N-terminal" evidence="2">
    <location>
        <begin position="385"/>
        <end position="507"/>
    </location>
</feature>
<organism evidence="4 5">
    <name type="scientific">Arachnia propionica</name>
    <dbReference type="NCBI Taxonomy" id="1750"/>
    <lineage>
        <taxon>Bacteria</taxon>
        <taxon>Bacillati</taxon>
        <taxon>Actinomycetota</taxon>
        <taxon>Actinomycetes</taxon>
        <taxon>Propionibacteriales</taxon>
        <taxon>Propionibacteriaceae</taxon>
        <taxon>Arachnia</taxon>
    </lineage>
</organism>